<evidence type="ECO:0000256" key="3">
    <source>
        <dbReference type="SAM" id="Phobius"/>
    </source>
</evidence>
<feature type="compositionally biased region" description="Basic and acidic residues" evidence="2">
    <location>
        <begin position="115"/>
        <end position="128"/>
    </location>
</feature>
<dbReference type="AlphaFoldDB" id="A0AA38UCL0"/>
<dbReference type="PROSITE" id="PS50158">
    <property type="entry name" value="ZF_CCHC"/>
    <property type="match status" value="1"/>
</dbReference>
<proteinExistence type="predicted"/>
<organism evidence="5 6">
    <name type="scientific">Centaurea solstitialis</name>
    <name type="common">yellow star-thistle</name>
    <dbReference type="NCBI Taxonomy" id="347529"/>
    <lineage>
        <taxon>Eukaryota</taxon>
        <taxon>Viridiplantae</taxon>
        <taxon>Streptophyta</taxon>
        <taxon>Embryophyta</taxon>
        <taxon>Tracheophyta</taxon>
        <taxon>Spermatophyta</taxon>
        <taxon>Magnoliopsida</taxon>
        <taxon>eudicotyledons</taxon>
        <taxon>Gunneridae</taxon>
        <taxon>Pentapetalae</taxon>
        <taxon>asterids</taxon>
        <taxon>campanulids</taxon>
        <taxon>Asterales</taxon>
        <taxon>Asteraceae</taxon>
        <taxon>Carduoideae</taxon>
        <taxon>Cardueae</taxon>
        <taxon>Centaureinae</taxon>
        <taxon>Centaurea</taxon>
    </lineage>
</organism>
<accession>A0AA38UCL0</accession>
<keyword evidence="1" id="KW-0862">Zinc</keyword>
<keyword evidence="6" id="KW-1185">Reference proteome</keyword>
<sequence>MFLRNRRPLIRLRVRARTFTPRNKSRNFKRRWIIGHITSIVVATIYSTPWTIPYIYSTFATAREIWESLETKYKTQVACSKKFAVGKFLNFKMNDSRSVVKQVEELQILAHERDVEVEEDNRKTEKDGGTSLDPNVNMVTGNTSKEKFNNERFLKSKGKFPAMKHGFNAKHPPPPNKRPFKKQTTHCWVCGKGGHKAKDCRFKRNQGNGGGNGGAGPSYQANIADTENRFIGVIEANMTTNNVDWWLDTGASRHICNSQSLFFNLY</sequence>
<dbReference type="InterPro" id="IPR036875">
    <property type="entry name" value="Znf_CCHC_sf"/>
</dbReference>
<keyword evidence="3" id="KW-0472">Membrane</keyword>
<dbReference type="EMBL" id="JARYMX010000001">
    <property type="protein sequence ID" value="KAJ9567518.1"/>
    <property type="molecule type" value="Genomic_DNA"/>
</dbReference>
<keyword evidence="3" id="KW-0812">Transmembrane</keyword>
<comment type="caution">
    <text evidence="5">The sequence shown here is derived from an EMBL/GenBank/DDBJ whole genome shotgun (WGS) entry which is preliminary data.</text>
</comment>
<feature type="domain" description="CCHC-type" evidence="4">
    <location>
        <begin position="187"/>
        <end position="201"/>
    </location>
</feature>
<dbReference type="Pfam" id="PF14223">
    <property type="entry name" value="Retrotran_gag_2"/>
    <property type="match status" value="1"/>
</dbReference>
<feature type="region of interest" description="Disordered" evidence="2">
    <location>
        <begin position="115"/>
        <end position="142"/>
    </location>
</feature>
<keyword evidence="1" id="KW-0863">Zinc-finger</keyword>
<feature type="transmembrane region" description="Helical" evidence="3">
    <location>
        <begin position="32"/>
        <end position="56"/>
    </location>
</feature>
<evidence type="ECO:0000313" key="5">
    <source>
        <dbReference type="EMBL" id="KAJ9567518.1"/>
    </source>
</evidence>
<name>A0AA38UCL0_9ASTR</name>
<dbReference type="PANTHER" id="PTHR47592:SF27">
    <property type="entry name" value="OS08G0421700 PROTEIN"/>
    <property type="match status" value="1"/>
</dbReference>
<evidence type="ECO:0000256" key="2">
    <source>
        <dbReference type="SAM" id="MobiDB-lite"/>
    </source>
</evidence>
<reference evidence="5" key="1">
    <citation type="submission" date="2023-03" db="EMBL/GenBank/DDBJ databases">
        <title>Chromosome-scale reference genome and RAD-based genetic map of yellow starthistle (Centaurea solstitialis) reveal putative structural variation and QTLs associated with invader traits.</title>
        <authorList>
            <person name="Reatini B."/>
            <person name="Cang F.A."/>
            <person name="Jiang Q."/>
            <person name="Mckibben M.T.W."/>
            <person name="Barker M.S."/>
            <person name="Rieseberg L.H."/>
            <person name="Dlugosch K.M."/>
        </authorList>
    </citation>
    <scope>NUCLEOTIDE SEQUENCE</scope>
    <source>
        <strain evidence="5">CAN-66</strain>
        <tissue evidence="5">Leaf</tissue>
    </source>
</reference>
<evidence type="ECO:0000313" key="6">
    <source>
        <dbReference type="Proteomes" id="UP001172457"/>
    </source>
</evidence>
<dbReference type="InterPro" id="IPR001878">
    <property type="entry name" value="Znf_CCHC"/>
</dbReference>
<protein>
    <recommendedName>
        <fullName evidence="4">CCHC-type domain-containing protein</fullName>
    </recommendedName>
</protein>
<evidence type="ECO:0000259" key="4">
    <source>
        <dbReference type="PROSITE" id="PS50158"/>
    </source>
</evidence>
<keyword evidence="3" id="KW-1133">Transmembrane helix</keyword>
<evidence type="ECO:0000256" key="1">
    <source>
        <dbReference type="PROSITE-ProRule" id="PRU00047"/>
    </source>
</evidence>
<dbReference type="Proteomes" id="UP001172457">
    <property type="component" value="Chromosome 1"/>
</dbReference>
<dbReference type="SUPFAM" id="SSF57756">
    <property type="entry name" value="Retrovirus zinc finger-like domains"/>
    <property type="match status" value="1"/>
</dbReference>
<keyword evidence="1" id="KW-0479">Metal-binding</keyword>
<dbReference type="GO" id="GO:0008270">
    <property type="term" value="F:zinc ion binding"/>
    <property type="evidence" value="ECO:0007669"/>
    <property type="project" value="UniProtKB-KW"/>
</dbReference>
<gene>
    <name evidence="5" type="ORF">OSB04_003484</name>
</gene>
<dbReference type="GO" id="GO:0003676">
    <property type="term" value="F:nucleic acid binding"/>
    <property type="evidence" value="ECO:0007669"/>
    <property type="project" value="InterPro"/>
</dbReference>
<feature type="compositionally biased region" description="Polar residues" evidence="2">
    <location>
        <begin position="132"/>
        <end position="142"/>
    </location>
</feature>
<dbReference type="PANTHER" id="PTHR47592">
    <property type="entry name" value="PBF68 PROTEIN"/>
    <property type="match status" value="1"/>
</dbReference>